<evidence type="ECO:0000313" key="3">
    <source>
        <dbReference type="Proteomes" id="UP000295493"/>
    </source>
</evidence>
<gene>
    <name evidence="2" type="ORF">EV664_11632</name>
</gene>
<dbReference type="OrthoDB" id="6660115at2"/>
<evidence type="ECO:0000313" key="2">
    <source>
        <dbReference type="EMBL" id="TDN78589.1"/>
    </source>
</evidence>
<name>A0A4R6FBP2_9SPHN</name>
<reference evidence="2 3" key="1">
    <citation type="submission" date="2019-03" db="EMBL/GenBank/DDBJ databases">
        <title>Genomic Encyclopedia of Type Strains, Phase IV (KMG-IV): sequencing the most valuable type-strain genomes for metagenomic binning, comparative biology and taxonomic classification.</title>
        <authorList>
            <person name="Goeker M."/>
        </authorList>
    </citation>
    <scope>NUCLEOTIDE SEQUENCE [LARGE SCALE GENOMIC DNA]</scope>
    <source>
        <strain evidence="2 3">DSM 25059</strain>
    </source>
</reference>
<keyword evidence="3" id="KW-1185">Reference proteome</keyword>
<keyword evidence="1" id="KW-0812">Transmembrane</keyword>
<protein>
    <submittedName>
        <fullName evidence="2">Uncharacterized protein</fullName>
    </submittedName>
</protein>
<keyword evidence="1" id="KW-0472">Membrane</keyword>
<sequence length="111" mass="12838">MLDTFAVQYHQVINDIVALCPAPDKFAHTYAGLIIWLLSGIFMRRPLWSFLTLVPPVVLEVANEYMDRIVSGSWNWPDTRGDAAATWFWPLILVLAMRYMPWLRGGSRSRR</sequence>
<proteinExistence type="predicted"/>
<dbReference type="Proteomes" id="UP000295493">
    <property type="component" value="Unassembled WGS sequence"/>
</dbReference>
<keyword evidence="1" id="KW-1133">Transmembrane helix</keyword>
<dbReference type="RefSeq" id="WP_133496895.1">
    <property type="nucleotide sequence ID" value="NZ_BMLU01000015.1"/>
</dbReference>
<organism evidence="2 3">
    <name type="scientific">Stakelama pacifica</name>
    <dbReference type="NCBI Taxonomy" id="517720"/>
    <lineage>
        <taxon>Bacteria</taxon>
        <taxon>Pseudomonadati</taxon>
        <taxon>Pseudomonadota</taxon>
        <taxon>Alphaproteobacteria</taxon>
        <taxon>Sphingomonadales</taxon>
        <taxon>Sphingomonadaceae</taxon>
        <taxon>Stakelama</taxon>
    </lineage>
</organism>
<evidence type="ECO:0000256" key="1">
    <source>
        <dbReference type="SAM" id="Phobius"/>
    </source>
</evidence>
<feature type="transmembrane region" description="Helical" evidence="1">
    <location>
        <begin position="86"/>
        <end position="103"/>
    </location>
</feature>
<accession>A0A4R6FBP2</accession>
<dbReference type="EMBL" id="SNWD01000016">
    <property type="protein sequence ID" value="TDN78589.1"/>
    <property type="molecule type" value="Genomic_DNA"/>
</dbReference>
<comment type="caution">
    <text evidence="2">The sequence shown here is derived from an EMBL/GenBank/DDBJ whole genome shotgun (WGS) entry which is preliminary data.</text>
</comment>
<dbReference type="AlphaFoldDB" id="A0A4R6FBP2"/>